<comment type="caution">
    <text evidence="1">The sequence shown here is derived from an EMBL/GenBank/DDBJ whole genome shotgun (WGS) entry which is preliminary data.</text>
</comment>
<proteinExistence type="predicted"/>
<organism evidence="1 2">
    <name type="scientific">Saccharothrix ecbatanensis</name>
    <dbReference type="NCBI Taxonomy" id="1105145"/>
    <lineage>
        <taxon>Bacteria</taxon>
        <taxon>Bacillati</taxon>
        <taxon>Actinomycetota</taxon>
        <taxon>Actinomycetes</taxon>
        <taxon>Pseudonocardiales</taxon>
        <taxon>Pseudonocardiaceae</taxon>
        <taxon>Saccharothrix</taxon>
    </lineage>
</organism>
<gene>
    <name evidence="1" type="ORF">F4560_005692</name>
</gene>
<dbReference type="Proteomes" id="UP000552097">
    <property type="component" value="Unassembled WGS sequence"/>
</dbReference>
<dbReference type="AlphaFoldDB" id="A0A7W9HP95"/>
<evidence type="ECO:0000313" key="1">
    <source>
        <dbReference type="EMBL" id="MBB5805924.1"/>
    </source>
</evidence>
<protein>
    <recommendedName>
        <fullName evidence="3">Immunity protein 21 of polymorphic toxin system</fullName>
    </recommendedName>
</protein>
<evidence type="ECO:0000313" key="2">
    <source>
        <dbReference type="Proteomes" id="UP000552097"/>
    </source>
</evidence>
<sequence>MTVFDDTVDVEYSRFCLQDMERMDSALSLRPLQDDDWLIVGGPGGVLFRSAGSDHNPPVRLELWAVRPEPPETRWRESAEAVFTTKGTELRLWSVTAALGERTLVLPGPGEYHVEAFVRGEADPDEEPEDEEWLVRIWPA</sequence>
<dbReference type="EMBL" id="JACHMO010000001">
    <property type="protein sequence ID" value="MBB5805924.1"/>
    <property type="molecule type" value="Genomic_DNA"/>
</dbReference>
<reference evidence="1 2" key="1">
    <citation type="submission" date="2020-08" db="EMBL/GenBank/DDBJ databases">
        <title>Sequencing the genomes of 1000 actinobacteria strains.</title>
        <authorList>
            <person name="Klenk H.-P."/>
        </authorList>
    </citation>
    <scope>NUCLEOTIDE SEQUENCE [LARGE SCALE GENOMIC DNA]</scope>
    <source>
        <strain evidence="1 2">DSM 45486</strain>
    </source>
</reference>
<accession>A0A7W9HP95</accession>
<name>A0A7W9HP95_9PSEU</name>
<dbReference type="RefSeq" id="WP_184924841.1">
    <property type="nucleotide sequence ID" value="NZ_JACHMO010000001.1"/>
</dbReference>
<evidence type="ECO:0008006" key="3">
    <source>
        <dbReference type="Google" id="ProtNLM"/>
    </source>
</evidence>
<keyword evidence="2" id="KW-1185">Reference proteome</keyword>